<evidence type="ECO:0000256" key="6">
    <source>
        <dbReference type="ARBA" id="ARBA00023315"/>
    </source>
</evidence>
<keyword evidence="2" id="KW-0808">Transferase</keyword>
<feature type="signal peptide" evidence="10">
    <location>
        <begin position="1"/>
        <end position="24"/>
    </location>
</feature>
<dbReference type="Pfam" id="PF00583">
    <property type="entry name" value="Acetyltransf_1"/>
    <property type="match status" value="1"/>
</dbReference>
<gene>
    <name evidence="12" type="ORF">GTHE00462_LOCUS30997</name>
</gene>
<dbReference type="EMBL" id="HBKN01039621">
    <property type="protein sequence ID" value="CAE2327322.1"/>
    <property type="molecule type" value="Transcribed_RNA"/>
</dbReference>
<sequence length="291" mass="32694">MKGLDCSLHLMMFIVLLDPLSVAPFTPTFPLHSLSTIDTCMPCPAAIFRRISLQRVGKTCFSIDLFVSNSRSGTTPHCTSPEIQDDDGRGELELRPGRFSDLEDLVTLSSTSFQEESIVKSIASSLGLWDFSGNIRKGLETRLNQIISAGDGCNASRYAMIVASDAQTGRVVGMVEMGLLPCPVPLSRRPAPELPYLVNLAVLKEYRRRGIGQQLVRACEHKASEEWGYREIFLYVKAQNRVAQALYSAMGYTCEWREPSWYRLKSGLQKLQSNPRLFLRKELLPDIEDRR</sequence>
<comment type="similarity">
    <text evidence="8">Belongs to the camello family.</text>
</comment>
<accession>A0A7S4P927</accession>
<evidence type="ECO:0000256" key="4">
    <source>
        <dbReference type="ARBA" id="ARBA00022989"/>
    </source>
</evidence>
<comment type="function">
    <text evidence="7">Probable acetyltransferase.</text>
</comment>
<keyword evidence="5" id="KW-0472">Membrane</keyword>
<organism evidence="12">
    <name type="scientific">Guillardia theta</name>
    <name type="common">Cryptophyte</name>
    <name type="synonym">Cryptomonas phi</name>
    <dbReference type="NCBI Taxonomy" id="55529"/>
    <lineage>
        <taxon>Eukaryota</taxon>
        <taxon>Cryptophyceae</taxon>
        <taxon>Pyrenomonadales</taxon>
        <taxon>Geminigeraceae</taxon>
        <taxon>Guillardia</taxon>
    </lineage>
</organism>
<evidence type="ECO:0000256" key="2">
    <source>
        <dbReference type="ARBA" id="ARBA00022679"/>
    </source>
</evidence>
<dbReference type="PANTHER" id="PTHR13947">
    <property type="entry name" value="GNAT FAMILY N-ACETYLTRANSFERASE"/>
    <property type="match status" value="1"/>
</dbReference>
<evidence type="ECO:0000256" key="9">
    <source>
        <dbReference type="ARBA" id="ARBA00040241"/>
    </source>
</evidence>
<evidence type="ECO:0000256" key="8">
    <source>
        <dbReference type="ARBA" id="ARBA00038470"/>
    </source>
</evidence>
<reference evidence="12" key="1">
    <citation type="submission" date="2021-01" db="EMBL/GenBank/DDBJ databases">
        <authorList>
            <person name="Corre E."/>
            <person name="Pelletier E."/>
            <person name="Niang G."/>
            <person name="Scheremetjew M."/>
            <person name="Finn R."/>
            <person name="Kale V."/>
            <person name="Holt S."/>
            <person name="Cochrane G."/>
            <person name="Meng A."/>
            <person name="Brown T."/>
            <person name="Cohen L."/>
        </authorList>
    </citation>
    <scope>NUCLEOTIDE SEQUENCE</scope>
    <source>
        <strain evidence="12">CCMP 2712</strain>
    </source>
</reference>
<evidence type="ECO:0000256" key="1">
    <source>
        <dbReference type="ARBA" id="ARBA00004370"/>
    </source>
</evidence>
<dbReference type="AlphaFoldDB" id="A0A7S4P927"/>
<dbReference type="InterPro" id="IPR016181">
    <property type="entry name" value="Acyl_CoA_acyltransferase"/>
</dbReference>
<protein>
    <recommendedName>
        <fullName evidence="9">Probable N-acetyltransferase 14</fullName>
    </recommendedName>
</protein>
<proteinExistence type="inferred from homology"/>
<evidence type="ECO:0000256" key="7">
    <source>
        <dbReference type="ARBA" id="ARBA00037582"/>
    </source>
</evidence>
<keyword evidence="4" id="KW-1133">Transmembrane helix</keyword>
<name>A0A7S4P927_GUITH</name>
<dbReference type="GO" id="GO:0016020">
    <property type="term" value="C:membrane"/>
    <property type="evidence" value="ECO:0007669"/>
    <property type="project" value="UniProtKB-SubCell"/>
</dbReference>
<feature type="chain" id="PRO_5031486780" description="Probable N-acetyltransferase 14" evidence="10">
    <location>
        <begin position="25"/>
        <end position="291"/>
    </location>
</feature>
<evidence type="ECO:0000259" key="11">
    <source>
        <dbReference type="PROSITE" id="PS51186"/>
    </source>
</evidence>
<feature type="domain" description="N-acetyltransferase" evidence="11">
    <location>
        <begin position="92"/>
        <end position="275"/>
    </location>
</feature>
<evidence type="ECO:0000256" key="10">
    <source>
        <dbReference type="SAM" id="SignalP"/>
    </source>
</evidence>
<keyword evidence="3" id="KW-0812">Transmembrane</keyword>
<evidence type="ECO:0000256" key="5">
    <source>
        <dbReference type="ARBA" id="ARBA00023136"/>
    </source>
</evidence>
<dbReference type="SUPFAM" id="SSF55729">
    <property type="entry name" value="Acyl-CoA N-acyltransferases (Nat)"/>
    <property type="match status" value="1"/>
</dbReference>
<keyword evidence="6" id="KW-0012">Acyltransferase</keyword>
<dbReference type="GO" id="GO:0008080">
    <property type="term" value="F:N-acetyltransferase activity"/>
    <property type="evidence" value="ECO:0007669"/>
    <property type="project" value="InterPro"/>
</dbReference>
<evidence type="ECO:0000313" key="12">
    <source>
        <dbReference type="EMBL" id="CAE2327322.1"/>
    </source>
</evidence>
<dbReference type="InterPro" id="IPR050769">
    <property type="entry name" value="NAT_camello-type"/>
</dbReference>
<dbReference type="Gene3D" id="3.40.630.30">
    <property type="match status" value="1"/>
</dbReference>
<dbReference type="CDD" id="cd04301">
    <property type="entry name" value="NAT_SF"/>
    <property type="match status" value="1"/>
</dbReference>
<dbReference type="PROSITE" id="PS51186">
    <property type="entry name" value="GNAT"/>
    <property type="match status" value="1"/>
</dbReference>
<keyword evidence="10" id="KW-0732">Signal</keyword>
<dbReference type="InterPro" id="IPR000182">
    <property type="entry name" value="GNAT_dom"/>
</dbReference>
<evidence type="ECO:0000256" key="3">
    <source>
        <dbReference type="ARBA" id="ARBA00022692"/>
    </source>
</evidence>
<comment type="subcellular location">
    <subcellularLocation>
        <location evidence="1">Membrane</location>
    </subcellularLocation>
</comment>
<dbReference type="PANTHER" id="PTHR13947:SF51">
    <property type="entry name" value="N-ACETYLTRANSFERASE 14-RELATED"/>
    <property type="match status" value="1"/>
</dbReference>